<feature type="region of interest" description="Disordered" evidence="1">
    <location>
        <begin position="101"/>
        <end position="499"/>
    </location>
</feature>
<dbReference type="OrthoDB" id="5919374at2759"/>
<feature type="compositionally biased region" description="Polar residues" evidence="1">
    <location>
        <begin position="1122"/>
        <end position="1138"/>
    </location>
</feature>
<evidence type="ECO:0000313" key="3">
    <source>
        <dbReference type="Proteomes" id="UP000580250"/>
    </source>
</evidence>
<feature type="compositionally biased region" description="Low complexity" evidence="1">
    <location>
        <begin position="998"/>
        <end position="1042"/>
    </location>
</feature>
<feature type="compositionally biased region" description="Polar residues" evidence="1">
    <location>
        <begin position="36"/>
        <end position="53"/>
    </location>
</feature>
<feature type="compositionally biased region" description="Polar residues" evidence="1">
    <location>
        <begin position="262"/>
        <end position="288"/>
    </location>
</feature>
<feature type="compositionally biased region" description="Polar residues" evidence="1">
    <location>
        <begin position="1145"/>
        <end position="1158"/>
    </location>
</feature>
<evidence type="ECO:0000313" key="2">
    <source>
        <dbReference type="EMBL" id="CAD2133327.1"/>
    </source>
</evidence>
<feature type="compositionally biased region" description="Low complexity" evidence="1">
    <location>
        <begin position="1090"/>
        <end position="1101"/>
    </location>
</feature>
<feature type="compositionally biased region" description="Low complexity" evidence="1">
    <location>
        <begin position="964"/>
        <end position="974"/>
    </location>
</feature>
<feature type="compositionally biased region" description="Low complexity" evidence="1">
    <location>
        <begin position="410"/>
        <end position="464"/>
    </location>
</feature>
<feature type="compositionally biased region" description="Polar residues" evidence="1">
    <location>
        <begin position="936"/>
        <end position="947"/>
    </location>
</feature>
<feature type="compositionally biased region" description="Low complexity" evidence="1">
    <location>
        <begin position="223"/>
        <end position="248"/>
    </location>
</feature>
<dbReference type="EMBL" id="CAJEWN010000013">
    <property type="protein sequence ID" value="CAD2133327.1"/>
    <property type="molecule type" value="Genomic_DNA"/>
</dbReference>
<feature type="compositionally biased region" description="Polar residues" evidence="1">
    <location>
        <begin position="317"/>
        <end position="344"/>
    </location>
</feature>
<feature type="compositionally biased region" description="Polar residues" evidence="1">
    <location>
        <begin position="166"/>
        <end position="178"/>
    </location>
</feature>
<gene>
    <name evidence="2" type="ORF">MENT_LOCUS3979</name>
</gene>
<feature type="compositionally biased region" description="Polar residues" evidence="1">
    <location>
        <begin position="975"/>
        <end position="985"/>
    </location>
</feature>
<proteinExistence type="predicted"/>
<feature type="compositionally biased region" description="Polar residues" evidence="1">
    <location>
        <begin position="1230"/>
        <end position="1258"/>
    </location>
</feature>
<feature type="compositionally biased region" description="Polar residues" evidence="1">
    <location>
        <begin position="196"/>
        <end position="217"/>
    </location>
</feature>
<sequence>MPVFYRETVIDPENSQKLPYKQQQQQSFYQSNGQQHPYQQSKTSYTYPGSERSSGIYKGNGSSSANTTTTATDFPANFPKIPPPKGVIDDKQLERMAEQLMKGQQPTWDGQQYSPPGWTRHSQQSYTIETVVEHEPETRPIYVGKHYESVPPKTGIPPQTHPKHQYSPSQHMPTKTTKQPPPPPSSQIYRQPQPQEKYNYQPPEQQYYSKTVQQKQQIPPVEPQKQFPPQQQQQKYFPQQQVPQQQKPSGTIKETTQEKKSTSVVDSTNFPSQQYTKTLTEYKTNGYDSQKKEGGGGGGLQQTQKQIQEPRQEEWQQQKIINTTQQSPQNKLESQQKQWESIQSPHEKWKWSQTQQWNSQQQPQQTQQQWEQQTLQWQQAQQQPAEQWGQSQQQWQQAPQQTKEKEEKQSQQWQQTQKYTTQQQQNLLKQQTQQQQTQQYSPQKTQNEPKQQTTETTVQAQQPQNLSGTSKVEQKEREQKIEQEVGDEYDGPPPDLQLAQADPDKIYEKQHEVYQNGWQQEEDYNQQPYRSHHLNQRQLQQTRNNYDEPLYISAGGDDGYQQQYHQYYSPNSQIYWDSVYNDEWALRGANPPSFTTGPVWGDHLAYAQRMNLEKRRTESEKQRRHHTPVPGSAEYGYLFGGMDFVDHNNFDPSINVGEPFNEMQERHSRRDLHWGPPRRRGDFFGLDYRTMLPEEEQHRSHSAEDSAFYQGYQALPPRKNFRLVGHFTADHNAPLNIAEAQGLDEFDSQYWVGDTLSNQKVRPEYPLTEEEKRTFALLYGPGGFKPDHRTVIPEPKPEEPVQFSVTIGPKKEKKEQQQPEGYVNPMKVEGESWMLGQRGEYDGQYGKILHSTAEQHLPFHRPKHFPARVPNWAVERQNQMGRGARSLDRSLFLPSWAKIPQPQPPFWVKRDGSKVAGNWQQQKSQPPQQKQQQQQYVANQQIINSPQQKEEENRLPQPSPTQQPSPQQKQKTQQIQKLPSPTEQKQPAKEETDKNLQKSKQQIFTQSQQQSHPNYQQQTNVTTTTYTQNQQIQPPINTQHTQPEQKPLHQGFTSAPTAQNQQQFTQLIITPSKTHQTTFKPAKQPLTSSQEQQQQLKQQQQYSDFYEGGGQTQKTGPQQEQFKQFTSPGGQFYGQQKAGNEGKAPQQQYIVNQTNQPSGQYYGRMPQQQQQQYQYRMQQQHPQLHKGGGYTKTPQNYPQGQIVEEEEEKSGLENLAKMKLGKFPMRESLEAQQSLESNNDQVDSSNIKRQQFVRSGQPGQVIREEWRFSSGQPQKGTTGGHQLLQSSTTTTTTTSSISGDIQ</sequence>
<dbReference type="Proteomes" id="UP000580250">
    <property type="component" value="Unassembled WGS sequence"/>
</dbReference>
<feature type="region of interest" description="Disordered" evidence="1">
    <location>
        <begin position="898"/>
        <end position="1160"/>
    </location>
</feature>
<feature type="compositionally biased region" description="Low complexity" evidence="1">
    <location>
        <begin position="1112"/>
        <end position="1121"/>
    </location>
</feature>
<protein>
    <submittedName>
        <fullName evidence="2">Uncharacterized protein</fullName>
    </submittedName>
</protein>
<name>A0A6V7TU35_MELEN</name>
<comment type="caution">
    <text evidence="2">The sequence shown here is derived from an EMBL/GenBank/DDBJ whole genome shotgun (WGS) entry which is preliminary data.</text>
</comment>
<feature type="compositionally biased region" description="Low complexity" evidence="1">
    <location>
        <begin position="186"/>
        <end position="195"/>
    </location>
</feature>
<feature type="compositionally biased region" description="Low complexity" evidence="1">
    <location>
        <begin position="15"/>
        <end position="35"/>
    </location>
</feature>
<feature type="compositionally biased region" description="Polar residues" evidence="1">
    <location>
        <begin position="102"/>
        <end position="128"/>
    </location>
</feature>
<accession>A0A6V7TU35</accession>
<organism evidence="2 3">
    <name type="scientific">Meloidogyne enterolobii</name>
    <name type="common">Root-knot nematode worm</name>
    <name type="synonym">Meloidogyne mayaguensis</name>
    <dbReference type="NCBI Taxonomy" id="390850"/>
    <lineage>
        <taxon>Eukaryota</taxon>
        <taxon>Metazoa</taxon>
        <taxon>Ecdysozoa</taxon>
        <taxon>Nematoda</taxon>
        <taxon>Chromadorea</taxon>
        <taxon>Rhabditida</taxon>
        <taxon>Tylenchina</taxon>
        <taxon>Tylenchomorpha</taxon>
        <taxon>Tylenchoidea</taxon>
        <taxon>Meloidogynidae</taxon>
        <taxon>Meloidogyninae</taxon>
        <taxon>Meloidogyne</taxon>
    </lineage>
</organism>
<feature type="compositionally biased region" description="Basic and acidic residues" evidence="1">
    <location>
        <begin position="472"/>
        <end position="483"/>
    </location>
</feature>
<feature type="compositionally biased region" description="Polar residues" evidence="1">
    <location>
        <begin position="1051"/>
        <end position="1089"/>
    </location>
</feature>
<feature type="compositionally biased region" description="Low complexity" evidence="1">
    <location>
        <begin position="920"/>
        <end position="935"/>
    </location>
</feature>
<feature type="compositionally biased region" description="Low complexity" evidence="1">
    <location>
        <begin position="351"/>
        <end position="401"/>
    </location>
</feature>
<feature type="compositionally biased region" description="Basic and acidic residues" evidence="1">
    <location>
        <begin position="986"/>
        <end position="996"/>
    </location>
</feature>
<feature type="compositionally biased region" description="Low complexity" evidence="1">
    <location>
        <begin position="1286"/>
        <end position="1296"/>
    </location>
</feature>
<feature type="region of interest" description="Disordered" evidence="1">
    <location>
        <begin position="1"/>
        <end position="87"/>
    </location>
</feature>
<feature type="compositionally biased region" description="Low complexity" evidence="1">
    <location>
        <begin position="59"/>
        <end position="72"/>
    </location>
</feature>
<reference evidence="2 3" key="1">
    <citation type="submission" date="2020-08" db="EMBL/GenBank/DDBJ databases">
        <authorList>
            <person name="Koutsovoulos G."/>
            <person name="Danchin GJ E."/>
        </authorList>
    </citation>
    <scope>NUCLEOTIDE SEQUENCE [LARGE SCALE GENOMIC DNA]</scope>
</reference>
<evidence type="ECO:0000256" key="1">
    <source>
        <dbReference type="SAM" id="MobiDB-lite"/>
    </source>
</evidence>
<feature type="region of interest" description="Disordered" evidence="1">
    <location>
        <begin position="1228"/>
        <end position="1302"/>
    </location>
</feature>